<dbReference type="InParanoid" id="A0A0H2RK32"/>
<feature type="compositionally biased region" description="Polar residues" evidence="1">
    <location>
        <begin position="129"/>
        <end position="147"/>
    </location>
</feature>
<feature type="region of interest" description="Disordered" evidence="1">
    <location>
        <begin position="124"/>
        <end position="147"/>
    </location>
</feature>
<evidence type="ECO:0000313" key="2">
    <source>
        <dbReference type="EMBL" id="KLO05136.1"/>
    </source>
</evidence>
<sequence length="147" mass="15866">MSEGSHGLAAVSPPPWRRTVKRGKQEKGIGRGQLGDVRPSTPVSPTPHRVATSTLLPPEEPLSSHIAQEASVDPSITQLNTLLQQAAKLALEASHLLDAPKEHLRRTHQLLRTLDSLFQDVTEPRAAHSTLQERPPTTSSVDGSSLT</sequence>
<dbReference type="Proteomes" id="UP000053477">
    <property type="component" value="Unassembled WGS sequence"/>
</dbReference>
<dbReference type="EMBL" id="KQ086356">
    <property type="protein sequence ID" value="KLO05136.1"/>
    <property type="molecule type" value="Genomic_DNA"/>
</dbReference>
<organism evidence="2 3">
    <name type="scientific">Schizopora paradoxa</name>
    <dbReference type="NCBI Taxonomy" id="27342"/>
    <lineage>
        <taxon>Eukaryota</taxon>
        <taxon>Fungi</taxon>
        <taxon>Dikarya</taxon>
        <taxon>Basidiomycota</taxon>
        <taxon>Agaricomycotina</taxon>
        <taxon>Agaricomycetes</taxon>
        <taxon>Hymenochaetales</taxon>
        <taxon>Schizoporaceae</taxon>
        <taxon>Schizopora</taxon>
    </lineage>
</organism>
<dbReference type="AlphaFoldDB" id="A0A0H2RK32"/>
<feature type="region of interest" description="Disordered" evidence="1">
    <location>
        <begin position="1"/>
        <end position="58"/>
    </location>
</feature>
<reference evidence="2 3" key="1">
    <citation type="submission" date="2015-04" db="EMBL/GenBank/DDBJ databases">
        <title>Complete genome sequence of Schizopora paradoxa KUC8140, a cosmopolitan wood degrader in East Asia.</title>
        <authorList>
            <consortium name="DOE Joint Genome Institute"/>
            <person name="Min B."/>
            <person name="Park H."/>
            <person name="Jang Y."/>
            <person name="Kim J.-J."/>
            <person name="Kim K.H."/>
            <person name="Pangilinan J."/>
            <person name="Lipzen A."/>
            <person name="Riley R."/>
            <person name="Grigoriev I.V."/>
            <person name="Spatafora J.W."/>
            <person name="Choi I.-G."/>
        </authorList>
    </citation>
    <scope>NUCLEOTIDE SEQUENCE [LARGE SCALE GENOMIC DNA]</scope>
    <source>
        <strain evidence="2 3">KUC8140</strain>
    </source>
</reference>
<keyword evidence="3" id="KW-1185">Reference proteome</keyword>
<evidence type="ECO:0000256" key="1">
    <source>
        <dbReference type="SAM" id="MobiDB-lite"/>
    </source>
</evidence>
<accession>A0A0H2RK32</accession>
<protein>
    <submittedName>
        <fullName evidence="2">Uncharacterized protein</fullName>
    </submittedName>
</protein>
<evidence type="ECO:0000313" key="3">
    <source>
        <dbReference type="Proteomes" id="UP000053477"/>
    </source>
</evidence>
<name>A0A0H2RK32_9AGAM</name>
<gene>
    <name evidence="2" type="ORF">SCHPADRAFT_896495</name>
</gene>
<proteinExistence type="predicted"/>
<feature type="non-terminal residue" evidence="2">
    <location>
        <position position="147"/>
    </location>
</feature>